<protein>
    <submittedName>
        <fullName evidence="1">Uncharacterized protein</fullName>
    </submittedName>
</protein>
<reference evidence="2" key="1">
    <citation type="submission" date="2018-06" db="EMBL/GenBank/DDBJ databases">
        <authorList>
            <consortium name="Pathogen Informatics"/>
        </authorList>
    </citation>
    <scope>NUCLEOTIDE SEQUENCE [LARGE SCALE GENOMIC DNA]</scope>
    <source>
        <strain evidence="2">NCTC10124</strain>
    </source>
</reference>
<organism evidence="1 2">
    <name type="scientific">Mycoplasmopsis synoviae</name>
    <name type="common">Mycoplasma synoviae</name>
    <dbReference type="NCBI Taxonomy" id="2109"/>
    <lineage>
        <taxon>Bacteria</taxon>
        <taxon>Bacillati</taxon>
        <taxon>Mycoplasmatota</taxon>
        <taxon>Mycoplasmoidales</taxon>
        <taxon>Metamycoplasmataceae</taxon>
        <taxon>Mycoplasmopsis</taxon>
    </lineage>
</organism>
<evidence type="ECO:0000313" key="2">
    <source>
        <dbReference type="Proteomes" id="UP000259328"/>
    </source>
</evidence>
<gene>
    <name evidence="1" type="ORF">NCTC10124_00745</name>
</gene>
<accession>A0A3B0PAK3</accession>
<feature type="non-terminal residue" evidence="1">
    <location>
        <position position="40"/>
    </location>
</feature>
<dbReference type="AlphaFoldDB" id="A0A3B0PAK3"/>
<dbReference type="Proteomes" id="UP000259328">
    <property type="component" value="Chromosome"/>
</dbReference>
<sequence length="40" mass="4569">MSNLPVGDAFAPRNEYALEIDFLKEPPLFEVTKTHYAASW</sequence>
<proteinExistence type="predicted"/>
<name>A0A3B0PAK3_MYCSY</name>
<evidence type="ECO:0000313" key="1">
    <source>
        <dbReference type="EMBL" id="SYV93017.1"/>
    </source>
</evidence>
<dbReference type="EMBL" id="LS991953">
    <property type="protein sequence ID" value="SYV93017.1"/>
    <property type="molecule type" value="Genomic_DNA"/>
</dbReference>